<feature type="non-terminal residue" evidence="1">
    <location>
        <position position="1"/>
    </location>
</feature>
<sequence>MLTPASRLCLRMPTLSMLTESSCLYQIRPNNKTDSTLAILGVQSVEWMQDQGLGSNRFLERTDPFRAHSGGLTALYMAIFGGTLQLCHGGRRSCMVGIDHTRFGTNQLYRVVPDIWELVVGHTIARMMKDQDKMEGWKNDLIGKGEQRHEEEPHNERTRRNYHSPYCLYMEEHKRALINPFKCHIPPFDVKDVETYLD</sequence>
<proteinExistence type="predicted"/>
<keyword evidence="2" id="KW-1185">Reference proteome</keyword>
<dbReference type="EMBL" id="QJKJ01006777">
    <property type="protein sequence ID" value="RDX85524.1"/>
    <property type="molecule type" value="Genomic_DNA"/>
</dbReference>
<name>A0A371G4Q0_MUCPR</name>
<gene>
    <name evidence="1" type="ORF">CR513_33276</name>
</gene>
<protein>
    <submittedName>
        <fullName evidence="1">Uncharacterized protein</fullName>
    </submittedName>
</protein>
<reference evidence="1" key="1">
    <citation type="submission" date="2018-05" db="EMBL/GenBank/DDBJ databases">
        <title>Draft genome of Mucuna pruriens seed.</title>
        <authorList>
            <person name="Nnadi N.E."/>
            <person name="Vos R."/>
            <person name="Hasami M.H."/>
            <person name="Devisetty U.K."/>
            <person name="Aguiy J.C."/>
        </authorList>
    </citation>
    <scope>NUCLEOTIDE SEQUENCE [LARGE SCALE GENOMIC DNA]</scope>
    <source>
        <strain evidence="1">JCA_2017</strain>
    </source>
</reference>
<evidence type="ECO:0000313" key="2">
    <source>
        <dbReference type="Proteomes" id="UP000257109"/>
    </source>
</evidence>
<accession>A0A371G4Q0</accession>
<dbReference type="AlphaFoldDB" id="A0A371G4Q0"/>
<dbReference type="Proteomes" id="UP000257109">
    <property type="component" value="Unassembled WGS sequence"/>
</dbReference>
<comment type="caution">
    <text evidence="1">The sequence shown here is derived from an EMBL/GenBank/DDBJ whole genome shotgun (WGS) entry which is preliminary data.</text>
</comment>
<evidence type="ECO:0000313" key="1">
    <source>
        <dbReference type="EMBL" id="RDX85524.1"/>
    </source>
</evidence>
<organism evidence="1 2">
    <name type="scientific">Mucuna pruriens</name>
    <name type="common">Velvet bean</name>
    <name type="synonym">Dolichos pruriens</name>
    <dbReference type="NCBI Taxonomy" id="157652"/>
    <lineage>
        <taxon>Eukaryota</taxon>
        <taxon>Viridiplantae</taxon>
        <taxon>Streptophyta</taxon>
        <taxon>Embryophyta</taxon>
        <taxon>Tracheophyta</taxon>
        <taxon>Spermatophyta</taxon>
        <taxon>Magnoliopsida</taxon>
        <taxon>eudicotyledons</taxon>
        <taxon>Gunneridae</taxon>
        <taxon>Pentapetalae</taxon>
        <taxon>rosids</taxon>
        <taxon>fabids</taxon>
        <taxon>Fabales</taxon>
        <taxon>Fabaceae</taxon>
        <taxon>Papilionoideae</taxon>
        <taxon>50 kb inversion clade</taxon>
        <taxon>NPAAA clade</taxon>
        <taxon>indigoferoid/millettioid clade</taxon>
        <taxon>Phaseoleae</taxon>
        <taxon>Mucuna</taxon>
    </lineage>
</organism>